<dbReference type="PROSITE" id="PS51273">
    <property type="entry name" value="GATASE_TYPE_1"/>
    <property type="match status" value="1"/>
</dbReference>
<dbReference type="GO" id="GO:0019856">
    <property type="term" value="P:pyrimidine nucleobase biosynthetic process"/>
    <property type="evidence" value="ECO:0007669"/>
    <property type="project" value="TreeGrafter"/>
</dbReference>
<dbReference type="GO" id="GO:0003883">
    <property type="term" value="F:CTP synthase activity"/>
    <property type="evidence" value="ECO:0007669"/>
    <property type="project" value="UniProtKB-EC"/>
</dbReference>
<dbReference type="RefSeq" id="WP_012374402.1">
    <property type="nucleotide sequence ID" value="NC_010571.1"/>
</dbReference>
<evidence type="ECO:0000256" key="3">
    <source>
        <dbReference type="ARBA" id="ARBA00012291"/>
    </source>
</evidence>
<proteinExistence type="inferred from homology"/>
<evidence type="ECO:0000256" key="5">
    <source>
        <dbReference type="ARBA" id="ARBA00022741"/>
    </source>
</evidence>
<feature type="domain" description="Glutamine amidotransferase" evidence="10">
    <location>
        <begin position="23"/>
        <end position="211"/>
    </location>
</feature>
<comment type="similarity">
    <text evidence="2">Belongs to the CTP synthase family.</text>
</comment>
<accession>B1ZTS8</accession>
<dbReference type="GO" id="GO:0044210">
    <property type="term" value="P:'de novo' CTP biosynthetic process"/>
    <property type="evidence" value="ECO:0007669"/>
    <property type="project" value="UniProtKB-UniPathway"/>
</dbReference>
<dbReference type="SUPFAM" id="SSF52317">
    <property type="entry name" value="Class I glutamine amidotransferase-like"/>
    <property type="match status" value="1"/>
</dbReference>
<evidence type="ECO:0000256" key="2">
    <source>
        <dbReference type="ARBA" id="ARBA00007533"/>
    </source>
</evidence>
<dbReference type="STRING" id="452637.Oter_1580"/>
<dbReference type="InterPro" id="IPR017926">
    <property type="entry name" value="GATASE"/>
</dbReference>
<dbReference type="OrthoDB" id="3286005at2"/>
<evidence type="ECO:0000256" key="7">
    <source>
        <dbReference type="ARBA" id="ARBA00022962"/>
    </source>
</evidence>
<evidence type="ECO:0000256" key="4">
    <source>
        <dbReference type="ARBA" id="ARBA00022598"/>
    </source>
</evidence>
<keyword evidence="6" id="KW-0067">ATP-binding</keyword>
<dbReference type="HOGENOM" id="CLU_081279_0_0_0"/>
<dbReference type="Gene3D" id="3.40.50.880">
    <property type="match status" value="1"/>
</dbReference>
<dbReference type="eggNOG" id="COG0504">
    <property type="taxonomic scope" value="Bacteria"/>
</dbReference>
<evidence type="ECO:0000313" key="11">
    <source>
        <dbReference type="EMBL" id="ACB74864.1"/>
    </source>
</evidence>
<evidence type="ECO:0000256" key="9">
    <source>
        <dbReference type="ARBA" id="ARBA00047781"/>
    </source>
</evidence>
<dbReference type="UniPathway" id="UPA00159">
    <property type="reaction ID" value="UER00277"/>
</dbReference>
<keyword evidence="12" id="KW-1185">Reference proteome</keyword>
<keyword evidence="8" id="KW-0665">Pyrimidine biosynthesis</keyword>
<evidence type="ECO:0000256" key="6">
    <source>
        <dbReference type="ARBA" id="ARBA00022840"/>
    </source>
</evidence>
<dbReference type="Pfam" id="PF00117">
    <property type="entry name" value="GATase"/>
    <property type="match status" value="1"/>
</dbReference>
<evidence type="ECO:0000256" key="8">
    <source>
        <dbReference type="ARBA" id="ARBA00022975"/>
    </source>
</evidence>
<evidence type="ECO:0000256" key="1">
    <source>
        <dbReference type="ARBA" id="ARBA00005171"/>
    </source>
</evidence>
<dbReference type="EC" id="6.3.4.2" evidence="3"/>
<dbReference type="GO" id="GO:0042802">
    <property type="term" value="F:identical protein binding"/>
    <property type="evidence" value="ECO:0007669"/>
    <property type="project" value="TreeGrafter"/>
</dbReference>
<dbReference type="PANTHER" id="PTHR11550">
    <property type="entry name" value="CTP SYNTHASE"/>
    <property type="match status" value="1"/>
</dbReference>
<sequence>MFQIALIGDYSPEITAHRAIPLALERAAAELGRSVSWHWVLTRDLHDPPRDLAGCAGLWVTPGSPYENTPGVLAAIRWARETHRPLLGTCGGFQHALIEFARNVLGLTAADHAETNPHGGELVVTRLTCSLVERTQQLHFLPGSRVQAAYGADSAEEGYRCNYGPAPAYRAAFERAGLRFTAFDEDGAIRAAELPADVHPFFVGTLFQPERAALAGRTPPLARAFVAVVAKE</sequence>
<gene>
    <name evidence="11" type="ordered locus">Oter_1580</name>
</gene>
<dbReference type="KEGG" id="ote:Oter_1580"/>
<evidence type="ECO:0000313" key="12">
    <source>
        <dbReference type="Proteomes" id="UP000007013"/>
    </source>
</evidence>
<dbReference type="AlphaFoldDB" id="B1ZTS8"/>
<dbReference type="GO" id="GO:0005524">
    <property type="term" value="F:ATP binding"/>
    <property type="evidence" value="ECO:0007669"/>
    <property type="project" value="UniProtKB-KW"/>
</dbReference>
<dbReference type="NCBIfam" id="NF004836">
    <property type="entry name" value="PRK06186.1"/>
    <property type="match status" value="1"/>
</dbReference>
<comment type="catalytic activity">
    <reaction evidence="9">
        <text>UTP + L-glutamine + ATP + H2O = CTP + L-glutamate + ADP + phosphate + 2 H(+)</text>
        <dbReference type="Rhea" id="RHEA:26426"/>
        <dbReference type="ChEBI" id="CHEBI:15377"/>
        <dbReference type="ChEBI" id="CHEBI:15378"/>
        <dbReference type="ChEBI" id="CHEBI:29985"/>
        <dbReference type="ChEBI" id="CHEBI:30616"/>
        <dbReference type="ChEBI" id="CHEBI:37563"/>
        <dbReference type="ChEBI" id="CHEBI:43474"/>
        <dbReference type="ChEBI" id="CHEBI:46398"/>
        <dbReference type="ChEBI" id="CHEBI:58359"/>
        <dbReference type="ChEBI" id="CHEBI:456216"/>
        <dbReference type="EC" id="6.3.4.2"/>
    </reaction>
</comment>
<keyword evidence="5" id="KW-0547">Nucleotide-binding</keyword>
<evidence type="ECO:0000259" key="10">
    <source>
        <dbReference type="Pfam" id="PF00117"/>
    </source>
</evidence>
<dbReference type="PANTHER" id="PTHR11550:SF0">
    <property type="entry name" value="CTP SYNTHASE-RELATED"/>
    <property type="match status" value="1"/>
</dbReference>
<dbReference type="InterPro" id="IPR004468">
    <property type="entry name" value="CTP_synthase"/>
</dbReference>
<protein>
    <recommendedName>
        <fullName evidence="3">CTP synthase (glutamine hydrolyzing)</fullName>
        <ecNumber evidence="3">6.3.4.2</ecNumber>
    </recommendedName>
</protein>
<name>B1ZTS8_OPITP</name>
<dbReference type="EMBL" id="CP001032">
    <property type="protein sequence ID" value="ACB74864.1"/>
    <property type="molecule type" value="Genomic_DNA"/>
</dbReference>
<reference evidence="11 12" key="1">
    <citation type="journal article" date="2011" name="J. Bacteriol.">
        <title>Genome sequence of the verrucomicrobium Opitutus terrae PB90-1, an abundant inhabitant of rice paddy soil ecosystems.</title>
        <authorList>
            <person name="van Passel M.W."/>
            <person name="Kant R."/>
            <person name="Palva A."/>
            <person name="Copeland A."/>
            <person name="Lucas S."/>
            <person name="Lapidus A."/>
            <person name="Glavina del Rio T."/>
            <person name="Pitluck S."/>
            <person name="Goltsman E."/>
            <person name="Clum A."/>
            <person name="Sun H."/>
            <person name="Schmutz J."/>
            <person name="Larimer F.W."/>
            <person name="Land M.L."/>
            <person name="Hauser L."/>
            <person name="Kyrpides N."/>
            <person name="Mikhailova N."/>
            <person name="Richardson P.P."/>
            <person name="Janssen P.H."/>
            <person name="de Vos W.M."/>
            <person name="Smidt H."/>
        </authorList>
    </citation>
    <scope>NUCLEOTIDE SEQUENCE [LARGE SCALE GENOMIC DNA]</scope>
    <source>
        <strain evidence="12">DSM 11246 / JCM 15787 / PB90-1</strain>
    </source>
</reference>
<organism evidence="11 12">
    <name type="scientific">Opitutus terrae (strain DSM 11246 / JCM 15787 / PB90-1)</name>
    <dbReference type="NCBI Taxonomy" id="452637"/>
    <lineage>
        <taxon>Bacteria</taxon>
        <taxon>Pseudomonadati</taxon>
        <taxon>Verrucomicrobiota</taxon>
        <taxon>Opitutia</taxon>
        <taxon>Opitutales</taxon>
        <taxon>Opitutaceae</taxon>
        <taxon>Opitutus</taxon>
    </lineage>
</organism>
<keyword evidence="7" id="KW-0315">Glutamine amidotransferase</keyword>
<dbReference type="GO" id="GO:0005829">
    <property type="term" value="C:cytosol"/>
    <property type="evidence" value="ECO:0007669"/>
    <property type="project" value="TreeGrafter"/>
</dbReference>
<dbReference type="Proteomes" id="UP000007013">
    <property type="component" value="Chromosome"/>
</dbReference>
<dbReference type="InterPro" id="IPR029062">
    <property type="entry name" value="Class_I_gatase-like"/>
</dbReference>
<keyword evidence="4 11" id="KW-0436">Ligase</keyword>
<comment type="pathway">
    <text evidence="1">Pyrimidine metabolism; CTP biosynthesis via de novo pathway; CTP from UDP: step 2/2.</text>
</comment>